<accession>A0ABT8RIQ4</accession>
<dbReference type="GO" id="GO:0003677">
    <property type="term" value="F:DNA binding"/>
    <property type="evidence" value="ECO:0007669"/>
    <property type="project" value="UniProtKB-KW"/>
</dbReference>
<evidence type="ECO:0000313" key="2">
    <source>
        <dbReference type="Proteomes" id="UP001168528"/>
    </source>
</evidence>
<reference evidence="1" key="1">
    <citation type="submission" date="2023-07" db="EMBL/GenBank/DDBJ databases">
        <title>The genome sequence of Rhodocytophaga aerolata KACC 12507.</title>
        <authorList>
            <person name="Zhang X."/>
        </authorList>
    </citation>
    <scope>NUCLEOTIDE SEQUENCE</scope>
    <source>
        <strain evidence="1">KACC 12507</strain>
    </source>
</reference>
<dbReference type="InterPro" id="IPR009351">
    <property type="entry name" value="AlkZ-like"/>
</dbReference>
<name>A0ABT8RIQ4_9BACT</name>
<dbReference type="EMBL" id="JAUKPO010000157">
    <property type="protein sequence ID" value="MDO1451986.1"/>
    <property type="molecule type" value="Genomic_DNA"/>
</dbReference>
<sequence>MVKTTIAQLRLINQRIIQHQCSSAKQVVSWLGAVQAQDYMMAKWAIGCRLSEGTNQSIETAIKQGDIFRTHLLRPTWHFVAKEDIRWMLELSAPQLKKATATMNRKLELDEKVFSKINHLLIKLLEGGKQLTRQELVTAIHAAGIGTNSLRAAHILFQAEIEGIICNGAMRDRHFTYALLEERAPASINTLTREEALARLASRYFSSHGPATLQDFAWWSGLPKGDARLGLQLVQATLLSESVDGQTYWFPDGSADQNGNLSCLHLLPAFDEFMVSYKDRTACLSPTYRKTTITANGIFKPVIVVNGEVLGLWKLSTHKQK</sequence>
<evidence type="ECO:0000313" key="1">
    <source>
        <dbReference type="EMBL" id="MDO1451986.1"/>
    </source>
</evidence>
<dbReference type="RefSeq" id="WP_302042778.1">
    <property type="nucleotide sequence ID" value="NZ_JAUKPO010000157.1"/>
</dbReference>
<proteinExistence type="predicted"/>
<keyword evidence="1" id="KW-0238">DNA-binding</keyword>
<dbReference type="PANTHER" id="PTHR38479:SF2">
    <property type="entry name" value="WINGED HELIX DNA-BINDING DOMAIN-CONTAINING PROTEIN"/>
    <property type="match status" value="1"/>
</dbReference>
<feature type="non-terminal residue" evidence="1">
    <location>
        <position position="321"/>
    </location>
</feature>
<gene>
    <name evidence="1" type="ORF">Q0590_37300</name>
</gene>
<comment type="caution">
    <text evidence="1">The sequence shown here is derived from an EMBL/GenBank/DDBJ whole genome shotgun (WGS) entry which is preliminary data.</text>
</comment>
<organism evidence="1 2">
    <name type="scientific">Rhodocytophaga aerolata</name>
    <dbReference type="NCBI Taxonomy" id="455078"/>
    <lineage>
        <taxon>Bacteria</taxon>
        <taxon>Pseudomonadati</taxon>
        <taxon>Bacteroidota</taxon>
        <taxon>Cytophagia</taxon>
        <taxon>Cytophagales</taxon>
        <taxon>Rhodocytophagaceae</taxon>
        <taxon>Rhodocytophaga</taxon>
    </lineage>
</organism>
<dbReference type="PANTHER" id="PTHR38479">
    <property type="entry name" value="LMO0824 PROTEIN"/>
    <property type="match status" value="1"/>
</dbReference>
<dbReference type="Pfam" id="PF06224">
    <property type="entry name" value="AlkZ-like"/>
    <property type="match status" value="1"/>
</dbReference>
<dbReference type="Proteomes" id="UP001168528">
    <property type="component" value="Unassembled WGS sequence"/>
</dbReference>
<protein>
    <submittedName>
        <fullName evidence="1">Winged helix DNA-binding domain-containing protein</fullName>
    </submittedName>
</protein>
<keyword evidence="2" id="KW-1185">Reference proteome</keyword>